<feature type="region of interest" description="Disordered" evidence="3">
    <location>
        <begin position="713"/>
        <end position="740"/>
    </location>
</feature>
<keyword evidence="8" id="KW-1185">Reference proteome</keyword>
<evidence type="ECO:0000256" key="2">
    <source>
        <dbReference type="ARBA" id="ARBA00023242"/>
    </source>
</evidence>
<gene>
    <name evidence="7" type="ORF">AGERDE_LOCUS1641</name>
</gene>
<feature type="region of interest" description="Disordered" evidence="3">
    <location>
        <begin position="436"/>
        <end position="474"/>
    </location>
</feature>
<accession>A0A9N8VGL0</accession>
<organism evidence="7 8">
    <name type="scientific">Ambispora gerdemannii</name>
    <dbReference type="NCBI Taxonomy" id="144530"/>
    <lineage>
        <taxon>Eukaryota</taxon>
        <taxon>Fungi</taxon>
        <taxon>Fungi incertae sedis</taxon>
        <taxon>Mucoromycota</taxon>
        <taxon>Glomeromycotina</taxon>
        <taxon>Glomeromycetes</taxon>
        <taxon>Archaeosporales</taxon>
        <taxon>Ambisporaceae</taxon>
        <taxon>Ambispora</taxon>
    </lineage>
</organism>
<keyword evidence="2" id="KW-0539">Nucleus</keyword>
<protein>
    <submittedName>
        <fullName evidence="7">6133_t:CDS:1</fullName>
    </submittedName>
</protein>
<dbReference type="Gene3D" id="2.130.10.10">
    <property type="entry name" value="YVTN repeat-like/Quinoprotein amine dehydrogenase"/>
    <property type="match status" value="3"/>
</dbReference>
<feature type="region of interest" description="Disordered" evidence="3">
    <location>
        <begin position="60"/>
        <end position="112"/>
    </location>
</feature>
<dbReference type="InterPro" id="IPR058543">
    <property type="entry name" value="Beta-prop_RSE1/DDB1/CPSF1_2nd"/>
</dbReference>
<feature type="compositionally biased region" description="Basic and acidic residues" evidence="3">
    <location>
        <begin position="713"/>
        <end position="733"/>
    </location>
</feature>
<dbReference type="Pfam" id="PF10433">
    <property type="entry name" value="Beta-prop_RSE1_1st"/>
    <property type="match status" value="1"/>
</dbReference>
<feature type="region of interest" description="Disordered" evidence="3">
    <location>
        <begin position="819"/>
        <end position="861"/>
    </location>
</feature>
<dbReference type="Proteomes" id="UP000789831">
    <property type="component" value="Unassembled WGS sequence"/>
</dbReference>
<dbReference type="PANTHER" id="PTHR10644">
    <property type="entry name" value="DNA REPAIR/RNA PROCESSING CPSF FAMILY"/>
    <property type="match status" value="1"/>
</dbReference>
<name>A0A9N8VGL0_9GLOM</name>
<evidence type="ECO:0000259" key="5">
    <source>
        <dbReference type="Pfam" id="PF10433"/>
    </source>
</evidence>
<dbReference type="InterPro" id="IPR050358">
    <property type="entry name" value="RSE1/DDB1/CFT1"/>
</dbReference>
<comment type="caution">
    <text evidence="7">The sequence shown here is derived from an EMBL/GenBank/DDBJ whole genome shotgun (WGS) entry which is preliminary data.</text>
</comment>
<feature type="domain" description="RSE1/DDB1/CPSF1 first beta-propeller" evidence="5">
    <location>
        <begin position="231"/>
        <end position="424"/>
    </location>
</feature>
<dbReference type="OrthoDB" id="6109at2759"/>
<dbReference type="GO" id="GO:0005634">
    <property type="term" value="C:nucleus"/>
    <property type="evidence" value="ECO:0007669"/>
    <property type="project" value="UniProtKB-SubCell"/>
</dbReference>
<feature type="domain" description="RSE1/DDB1/CPSF1 second beta-propeller" evidence="6">
    <location>
        <begin position="550"/>
        <end position="649"/>
    </location>
</feature>
<dbReference type="Pfam" id="PF23726">
    <property type="entry name" value="Beta-prop_RSE1_2nd"/>
    <property type="match status" value="2"/>
</dbReference>
<feature type="compositionally biased region" description="Basic and acidic residues" evidence="3">
    <location>
        <begin position="73"/>
        <end position="86"/>
    </location>
</feature>
<feature type="compositionally biased region" description="Basic and acidic residues" evidence="3">
    <location>
        <begin position="96"/>
        <end position="107"/>
    </location>
</feature>
<feature type="region of interest" description="Disordered" evidence="3">
    <location>
        <begin position="1248"/>
        <end position="1268"/>
    </location>
</feature>
<dbReference type="GO" id="GO:0003676">
    <property type="term" value="F:nucleic acid binding"/>
    <property type="evidence" value="ECO:0007669"/>
    <property type="project" value="InterPro"/>
</dbReference>
<evidence type="ECO:0000313" key="8">
    <source>
        <dbReference type="Proteomes" id="UP000789831"/>
    </source>
</evidence>
<dbReference type="InterPro" id="IPR004871">
    <property type="entry name" value="RSE1/DDB1/CPSF1_C"/>
</dbReference>
<evidence type="ECO:0000259" key="6">
    <source>
        <dbReference type="Pfam" id="PF23726"/>
    </source>
</evidence>
<evidence type="ECO:0000256" key="3">
    <source>
        <dbReference type="SAM" id="MobiDB-lite"/>
    </source>
</evidence>
<feature type="domain" description="RSE1/DDB1/CPSF1 second beta-propeller" evidence="6">
    <location>
        <begin position="740"/>
        <end position="935"/>
    </location>
</feature>
<sequence length="1385" mass="156855">MAQPTLYPLYKEIFPPTVVEHVICANFTGTNDKNLIVAKASVLQIYKFVEDDFVVVTGGDSEGVSSSSSNEGVGDKSDMEEVKENEMIQQNIKNNNDNEKKEKENEGHVSNTVTTVPQSKSTMISMNAHLELITQYKLHGNIASMGIVKTITSAAKGLDSLILSFKDAKMSLLEFSLATNSVVTVSIHYYERDELKEESLHLDEEEVASKWPYLPSFVVDLTTIHPRLKNMIDMEFLNDYYEPTLAILFEPIQTWPGKLLSKKDSCSLVVVSIDLSQKLYPIIYSMDKLPHSCVKLVPIPKPVGGILIITANSLIHVNQTSLFGVSVNGYATSATDIPLDYSQEHFGLSLEGSQYVVLDSQRVLLCLRNGNMYLVELQLDGRQVSGIKIYEAGPTTLPSCACRINDRYFFLGSRLGDSYLMQYKIAQMDGERIIDKSKDPNQTTKREEIMETDIHEGAESKDRSNNHGKNNNNGVHIQSAEKEEKSFNSIDIKVCDTLINVGPISDMVYGEPVYPEGFDNSLRKELELVMCSGDGKMGALYVFHRNISPRLISSFRLDQCQNMWTVNYRRENQFEAINIEPGEHVLQEEENSFDKYLFMSLDARTMVLEIGENLQELEHPEFYADGPSIAVGTLLNDLRIVQIDEKTKRLDFYPQPAQINDVPIQSCCIYKDDTGTFATIQETQKTATNTLSSLSSSLPIDIDDQIDKELYGDAEDPADHLPKTGKEQSKDDQNQEPTSFVNIPVSTTTYWCTLHRNDGSLESRSHTGDIVIYRAFRYMPGDEPSSENTSTLNTPNLEEYPTRLALRFSRVPHEYVTREPIHSDIHDQPVDMDGSSTSTHPDEDDEYDPNNPTSSPSSVKKDRSFQLVTFNNIAGYAGVFLTGVKPAWLISSGRSYLRFHPMVTDGGVKCFTQFHNVNCQHGFLYSNRKDFCRMSELPSDLSYDMEWALRKVHLGRTVHEIEYHPEMQVYVIMTSRPIPFHIRDENGDPIDGEHDPAHFCPDTYRYFLELLSPVTWETVDYHEFNEDEQGLCVKCVNLHTKSTASGRKSFVAVGTGYFRGEDVGMRGTIYIFEIVEVVPEPDNPQTNHKYKMLCFEDTKGSVTAICDVNGYLLTCVGPKIFIRAFEDNDRLISVAFIDIQIYVNSVVSIKDFILVGDVYKSIWFLGFQEEPAKLALLGKDPHDLEVVTANFMLDKKMLYFVVSDVDKNVHLFQYAPYNLQSSSGQRLLKRGDFHVGSQVKAMLMMPHREVSRSEADREKDQENGHNEDDYSDWEAIKRLCLCGTLDGSIGIITPIPERMYKRMLPLYSQLVNGIQHPAGLNPKAYRLRMNPAKGVLDGDLLFQFLNLSLNRQREMTKQIGTNLERLMDDFLSLQISYEALDEKHI</sequence>
<feature type="compositionally biased region" description="Basic and acidic residues" evidence="3">
    <location>
        <begin position="436"/>
        <end position="465"/>
    </location>
</feature>
<comment type="subcellular location">
    <subcellularLocation>
        <location evidence="1">Nucleus</location>
    </subcellularLocation>
</comment>
<evidence type="ECO:0000256" key="1">
    <source>
        <dbReference type="ARBA" id="ARBA00004123"/>
    </source>
</evidence>
<dbReference type="EMBL" id="CAJVPL010000117">
    <property type="protein sequence ID" value="CAG8449548.1"/>
    <property type="molecule type" value="Genomic_DNA"/>
</dbReference>
<dbReference type="InterPro" id="IPR015943">
    <property type="entry name" value="WD40/YVTN_repeat-like_dom_sf"/>
</dbReference>
<feature type="compositionally biased region" description="Low complexity" evidence="3">
    <location>
        <begin position="60"/>
        <end position="72"/>
    </location>
</feature>
<dbReference type="InterPro" id="IPR018846">
    <property type="entry name" value="Beta-prop_RSE1/DDB1/CPSF1_1st"/>
</dbReference>
<evidence type="ECO:0000313" key="7">
    <source>
        <dbReference type="EMBL" id="CAG8449548.1"/>
    </source>
</evidence>
<proteinExistence type="predicted"/>
<evidence type="ECO:0000259" key="4">
    <source>
        <dbReference type="Pfam" id="PF03178"/>
    </source>
</evidence>
<reference evidence="7" key="1">
    <citation type="submission" date="2021-06" db="EMBL/GenBank/DDBJ databases">
        <authorList>
            <person name="Kallberg Y."/>
            <person name="Tangrot J."/>
            <person name="Rosling A."/>
        </authorList>
    </citation>
    <scope>NUCLEOTIDE SEQUENCE</scope>
    <source>
        <strain evidence="7">MT106</strain>
    </source>
</reference>
<feature type="compositionally biased region" description="Basic and acidic residues" evidence="3">
    <location>
        <begin position="819"/>
        <end position="829"/>
    </location>
</feature>
<dbReference type="Pfam" id="PF03178">
    <property type="entry name" value="CPSF_A"/>
    <property type="match status" value="1"/>
</dbReference>
<feature type="domain" description="RSE1/DDB1/CPSF1 C-terminal" evidence="4">
    <location>
        <begin position="1006"/>
        <end position="1345"/>
    </location>
</feature>